<evidence type="ECO:0000313" key="9">
    <source>
        <dbReference type="EMBL" id="MBD7913493.1"/>
    </source>
</evidence>
<dbReference type="InterPro" id="IPR002104">
    <property type="entry name" value="Integrase_catalytic"/>
</dbReference>
<protein>
    <submittedName>
        <fullName evidence="9">Tyrosine-type recombinase/integrase</fullName>
    </submittedName>
</protein>
<keyword evidence="10" id="KW-1185">Reference proteome</keyword>
<dbReference type="Gene3D" id="1.10.150.130">
    <property type="match status" value="1"/>
</dbReference>
<evidence type="ECO:0000259" key="7">
    <source>
        <dbReference type="PROSITE" id="PS51898"/>
    </source>
</evidence>
<accession>A0ABR8PZB3</accession>
<gene>
    <name evidence="9" type="ORF">H9661_19270</name>
</gene>
<organism evidence="9 10">
    <name type="scientific">Clostridium cibarium</name>
    <dbReference type="NCBI Taxonomy" id="2762247"/>
    <lineage>
        <taxon>Bacteria</taxon>
        <taxon>Bacillati</taxon>
        <taxon>Bacillota</taxon>
        <taxon>Clostridia</taxon>
        <taxon>Eubacteriales</taxon>
        <taxon>Clostridiaceae</taxon>
        <taxon>Clostridium</taxon>
    </lineage>
</organism>
<dbReference type="InterPro" id="IPR011010">
    <property type="entry name" value="DNA_brk_join_enz"/>
</dbReference>
<evidence type="ECO:0000256" key="5">
    <source>
        <dbReference type="ARBA" id="ARBA00023172"/>
    </source>
</evidence>
<evidence type="ECO:0000259" key="8">
    <source>
        <dbReference type="PROSITE" id="PS51900"/>
    </source>
</evidence>
<dbReference type="InterPro" id="IPR013762">
    <property type="entry name" value="Integrase-like_cat_sf"/>
</dbReference>
<keyword evidence="3" id="KW-0229">DNA integration</keyword>
<keyword evidence="5" id="KW-0233">DNA recombination</keyword>
<dbReference type="Proteomes" id="UP000627781">
    <property type="component" value="Unassembled WGS sequence"/>
</dbReference>
<dbReference type="Pfam" id="PF02899">
    <property type="entry name" value="Phage_int_SAM_1"/>
    <property type="match status" value="1"/>
</dbReference>
<dbReference type="SUPFAM" id="SSF56349">
    <property type="entry name" value="DNA breaking-rejoining enzymes"/>
    <property type="match status" value="1"/>
</dbReference>
<evidence type="ECO:0000256" key="1">
    <source>
        <dbReference type="ARBA" id="ARBA00003283"/>
    </source>
</evidence>
<dbReference type="EMBL" id="JACSRA010000059">
    <property type="protein sequence ID" value="MBD7913493.1"/>
    <property type="molecule type" value="Genomic_DNA"/>
</dbReference>
<dbReference type="PANTHER" id="PTHR30349:SF41">
    <property type="entry name" value="INTEGRASE_RECOMBINASE PROTEIN MJ0367-RELATED"/>
    <property type="match status" value="1"/>
</dbReference>
<dbReference type="Pfam" id="PF00589">
    <property type="entry name" value="Phage_integrase"/>
    <property type="match status" value="1"/>
</dbReference>
<evidence type="ECO:0000256" key="4">
    <source>
        <dbReference type="ARBA" id="ARBA00023125"/>
    </source>
</evidence>
<dbReference type="InterPro" id="IPR044068">
    <property type="entry name" value="CB"/>
</dbReference>
<comment type="function">
    <text evidence="1">Site-specific tyrosine recombinase, which acts by catalyzing the cutting and rejoining of the recombining DNA molecules.</text>
</comment>
<dbReference type="PANTHER" id="PTHR30349">
    <property type="entry name" value="PHAGE INTEGRASE-RELATED"/>
    <property type="match status" value="1"/>
</dbReference>
<evidence type="ECO:0000256" key="6">
    <source>
        <dbReference type="PROSITE-ProRule" id="PRU01248"/>
    </source>
</evidence>
<evidence type="ECO:0000313" key="10">
    <source>
        <dbReference type="Proteomes" id="UP000627781"/>
    </source>
</evidence>
<dbReference type="PROSITE" id="PS51900">
    <property type="entry name" value="CB"/>
    <property type="match status" value="1"/>
</dbReference>
<dbReference type="InterPro" id="IPR010998">
    <property type="entry name" value="Integrase_recombinase_N"/>
</dbReference>
<dbReference type="InterPro" id="IPR050090">
    <property type="entry name" value="Tyrosine_recombinase_XerCD"/>
</dbReference>
<dbReference type="InterPro" id="IPR004107">
    <property type="entry name" value="Integrase_SAM-like_N"/>
</dbReference>
<evidence type="ECO:0000256" key="2">
    <source>
        <dbReference type="ARBA" id="ARBA00008857"/>
    </source>
</evidence>
<proteinExistence type="inferred from homology"/>
<name>A0ABR8PZB3_9CLOT</name>
<reference evidence="9 10" key="1">
    <citation type="submission" date="2020-08" db="EMBL/GenBank/DDBJ databases">
        <title>A Genomic Blueprint of the Chicken Gut Microbiome.</title>
        <authorList>
            <person name="Gilroy R."/>
            <person name="Ravi A."/>
            <person name="Getino M."/>
            <person name="Pursley I."/>
            <person name="Horton D.L."/>
            <person name="Alikhan N.-F."/>
            <person name="Baker D."/>
            <person name="Gharbi K."/>
            <person name="Hall N."/>
            <person name="Watson M."/>
            <person name="Adriaenssens E.M."/>
            <person name="Foster-Nyarko E."/>
            <person name="Jarju S."/>
            <person name="Secka A."/>
            <person name="Antonio M."/>
            <person name="Oren A."/>
            <person name="Chaudhuri R."/>
            <person name="La Ragione R.M."/>
            <person name="Hildebrand F."/>
            <person name="Pallen M.J."/>
        </authorList>
    </citation>
    <scope>NUCLEOTIDE SEQUENCE [LARGE SCALE GENOMIC DNA]</scope>
    <source>
        <strain evidence="9 10">Sa3CVN1</strain>
    </source>
</reference>
<dbReference type="RefSeq" id="WP_191770418.1">
    <property type="nucleotide sequence ID" value="NZ_JACSRA010000059.1"/>
</dbReference>
<comment type="similarity">
    <text evidence="2">Belongs to the 'phage' integrase family.</text>
</comment>
<keyword evidence="4 6" id="KW-0238">DNA-binding</keyword>
<feature type="domain" description="Core-binding (CB)" evidence="8">
    <location>
        <begin position="22"/>
        <end position="120"/>
    </location>
</feature>
<feature type="domain" description="Tyr recombinase" evidence="7">
    <location>
        <begin position="170"/>
        <end position="359"/>
    </location>
</feature>
<dbReference type="Gene3D" id="1.10.443.10">
    <property type="entry name" value="Intergrase catalytic core"/>
    <property type="match status" value="1"/>
</dbReference>
<sequence length="375" mass="44491">MEVVKVKTEGGKERYFVADDNGLPIEPILKFIRFKDNTNYARNTLRMYCQHLKLYFEYLQQRELDFQKVTIDDLALFVNWLQNPYKSMKVIPAHQVETARSPRTVNIVINTVLMFYDYILRHEEYSNNISDRLRKFVSTPSRNFKGFLYGIAYEQKKVTSNILRLKVPKYKPKTLTKEEITILINTCNNFRDKFLLNLLYETGIRIGEALSLWIEDFDISDMVIDIKDRGELENYAEIKTVSSPRRIDISQNLIDMFMEYVAEYHTEEVETNHVFIKVHGANKYKPMNYTDVDNLFRTLKKITGIYVTPHMFRHSSLTLLRMAGWQPELLRIRAGHKNIYTTLNTYIHPSDEEITEEFNRTRPNLDLDIYNKEDE</sequence>
<dbReference type="PROSITE" id="PS51898">
    <property type="entry name" value="TYR_RECOMBINASE"/>
    <property type="match status" value="1"/>
</dbReference>
<evidence type="ECO:0000256" key="3">
    <source>
        <dbReference type="ARBA" id="ARBA00022908"/>
    </source>
</evidence>
<comment type="caution">
    <text evidence="9">The sequence shown here is derived from an EMBL/GenBank/DDBJ whole genome shotgun (WGS) entry which is preliminary data.</text>
</comment>